<sequence length="87" mass="9415">MTLTRLTNGRATTGVSEEPNVTSARQPTFSTWGRDRACRTGRGEVRNATTGNRNTTIRTSREVTLEKSASPPQTSQENATTGVLTSM</sequence>
<accession>A0A9J5WQ21</accession>
<protein>
    <submittedName>
        <fullName evidence="2">Uncharacterized protein</fullName>
    </submittedName>
</protein>
<dbReference type="EMBL" id="JACXVP010000011">
    <property type="protein sequence ID" value="KAG5577303.1"/>
    <property type="molecule type" value="Genomic_DNA"/>
</dbReference>
<feature type="compositionally biased region" description="Polar residues" evidence="1">
    <location>
        <begin position="70"/>
        <end position="87"/>
    </location>
</feature>
<dbReference type="AlphaFoldDB" id="A0A9J5WQ21"/>
<dbReference type="OrthoDB" id="10590603at2759"/>
<feature type="compositionally biased region" description="Basic and acidic residues" evidence="1">
    <location>
        <begin position="33"/>
        <end position="45"/>
    </location>
</feature>
<evidence type="ECO:0000256" key="1">
    <source>
        <dbReference type="SAM" id="MobiDB-lite"/>
    </source>
</evidence>
<name>A0A9J5WQ21_SOLCO</name>
<proteinExistence type="predicted"/>
<feature type="compositionally biased region" description="Polar residues" evidence="1">
    <location>
        <begin position="1"/>
        <end position="31"/>
    </location>
</feature>
<keyword evidence="3" id="KW-1185">Reference proteome</keyword>
<evidence type="ECO:0000313" key="3">
    <source>
        <dbReference type="Proteomes" id="UP000824120"/>
    </source>
</evidence>
<reference evidence="2 3" key="1">
    <citation type="submission" date="2020-09" db="EMBL/GenBank/DDBJ databases">
        <title>De no assembly of potato wild relative species, Solanum commersonii.</title>
        <authorList>
            <person name="Cho K."/>
        </authorList>
    </citation>
    <scope>NUCLEOTIDE SEQUENCE [LARGE SCALE GENOMIC DNA]</scope>
    <source>
        <strain evidence="2">LZ3.2</strain>
        <tissue evidence="2">Leaf</tissue>
    </source>
</reference>
<evidence type="ECO:0000313" key="2">
    <source>
        <dbReference type="EMBL" id="KAG5577303.1"/>
    </source>
</evidence>
<dbReference type="Proteomes" id="UP000824120">
    <property type="component" value="Chromosome 11"/>
</dbReference>
<feature type="compositionally biased region" description="Polar residues" evidence="1">
    <location>
        <begin position="47"/>
        <end position="58"/>
    </location>
</feature>
<comment type="caution">
    <text evidence="2">The sequence shown here is derived from an EMBL/GenBank/DDBJ whole genome shotgun (WGS) entry which is preliminary data.</text>
</comment>
<organism evidence="2 3">
    <name type="scientific">Solanum commersonii</name>
    <name type="common">Commerson's wild potato</name>
    <name type="synonym">Commerson's nightshade</name>
    <dbReference type="NCBI Taxonomy" id="4109"/>
    <lineage>
        <taxon>Eukaryota</taxon>
        <taxon>Viridiplantae</taxon>
        <taxon>Streptophyta</taxon>
        <taxon>Embryophyta</taxon>
        <taxon>Tracheophyta</taxon>
        <taxon>Spermatophyta</taxon>
        <taxon>Magnoliopsida</taxon>
        <taxon>eudicotyledons</taxon>
        <taxon>Gunneridae</taxon>
        <taxon>Pentapetalae</taxon>
        <taxon>asterids</taxon>
        <taxon>lamiids</taxon>
        <taxon>Solanales</taxon>
        <taxon>Solanaceae</taxon>
        <taxon>Solanoideae</taxon>
        <taxon>Solaneae</taxon>
        <taxon>Solanum</taxon>
    </lineage>
</organism>
<feature type="region of interest" description="Disordered" evidence="1">
    <location>
        <begin position="1"/>
        <end position="87"/>
    </location>
</feature>
<gene>
    <name evidence="2" type="ORF">H5410_057437</name>
</gene>